<keyword evidence="1" id="KW-0472">Membrane</keyword>
<organism evidence="2 3">
    <name type="scientific">Helicovermis profundi</name>
    <dbReference type="NCBI Taxonomy" id="3065157"/>
    <lineage>
        <taxon>Bacteria</taxon>
        <taxon>Bacillati</taxon>
        <taxon>Bacillota</taxon>
        <taxon>Clostridia</taxon>
        <taxon>Helicovermis</taxon>
    </lineage>
</organism>
<reference evidence="2 3" key="1">
    <citation type="submission" date="2023-08" db="EMBL/GenBank/DDBJ databases">
        <title>Helicovermis profunda gen. nov., sp. nov., a novel mesophilic, fermentative bacterium within the Bacillota from a deep-sea hydrothermal vent chimney.</title>
        <authorList>
            <person name="Miyazaki U."/>
            <person name="Mizutani D."/>
            <person name="Hashimoto Y."/>
            <person name="Tame A."/>
            <person name="Sawayama S."/>
            <person name="Miyazaki J."/>
            <person name="Takai K."/>
            <person name="Nakagawa S."/>
        </authorList>
    </citation>
    <scope>NUCLEOTIDE SEQUENCE [LARGE SCALE GENOMIC DNA]</scope>
    <source>
        <strain evidence="2 3">S502</strain>
    </source>
</reference>
<evidence type="ECO:0008006" key="4">
    <source>
        <dbReference type="Google" id="ProtNLM"/>
    </source>
</evidence>
<keyword evidence="3" id="KW-1185">Reference proteome</keyword>
<gene>
    <name evidence="2" type="ORF">HLPR_00200</name>
</gene>
<dbReference type="AlphaFoldDB" id="A0AAU9EII0"/>
<dbReference type="KEGG" id="hprf:HLPR_00200"/>
<accession>A0AAU9EII0</accession>
<sequence length="70" mass="8602">MGFFKIVVLIFIFFICISMFIYFIRDIFKDYLIARKRENIRRTKRFKSIKGGKILNESVSNDKDRLRLYR</sequence>
<feature type="transmembrane region" description="Helical" evidence="1">
    <location>
        <begin position="6"/>
        <end position="28"/>
    </location>
</feature>
<name>A0AAU9EII0_9FIRM</name>
<dbReference type="EMBL" id="AP028654">
    <property type="protein sequence ID" value="BEP27689.1"/>
    <property type="molecule type" value="Genomic_DNA"/>
</dbReference>
<dbReference type="Proteomes" id="UP001321786">
    <property type="component" value="Chromosome"/>
</dbReference>
<evidence type="ECO:0000313" key="3">
    <source>
        <dbReference type="Proteomes" id="UP001321786"/>
    </source>
</evidence>
<dbReference type="RefSeq" id="WP_338536060.1">
    <property type="nucleotide sequence ID" value="NZ_AP028654.1"/>
</dbReference>
<keyword evidence="1" id="KW-1133">Transmembrane helix</keyword>
<protein>
    <recommendedName>
        <fullName evidence="4">ATP synthase F0 subunit 8</fullName>
    </recommendedName>
</protein>
<evidence type="ECO:0000256" key="1">
    <source>
        <dbReference type="SAM" id="Phobius"/>
    </source>
</evidence>
<keyword evidence="1" id="KW-0812">Transmembrane</keyword>
<evidence type="ECO:0000313" key="2">
    <source>
        <dbReference type="EMBL" id="BEP27689.1"/>
    </source>
</evidence>
<proteinExistence type="predicted"/>